<keyword evidence="1" id="KW-1133">Transmembrane helix</keyword>
<dbReference type="EMBL" id="JACRWD010000010">
    <property type="protein sequence ID" value="MBC6004909.1"/>
    <property type="molecule type" value="Genomic_DNA"/>
</dbReference>
<evidence type="ECO:0000313" key="3">
    <source>
        <dbReference type="Proteomes" id="UP000611796"/>
    </source>
</evidence>
<comment type="caution">
    <text evidence="2">The sequence shown here is derived from an EMBL/GenBank/DDBJ whole genome shotgun (WGS) entry which is preliminary data.</text>
</comment>
<evidence type="ECO:0008006" key="4">
    <source>
        <dbReference type="Google" id="ProtNLM"/>
    </source>
</evidence>
<evidence type="ECO:0000256" key="1">
    <source>
        <dbReference type="SAM" id="Phobius"/>
    </source>
</evidence>
<protein>
    <recommendedName>
        <fullName evidence="4">DUF5590 domain-containing protein</fullName>
    </recommendedName>
</protein>
<reference evidence="2 3" key="1">
    <citation type="submission" date="2020-08" db="EMBL/GenBank/DDBJ databases">
        <authorList>
            <person name="Liu C."/>
            <person name="Sun Q."/>
        </authorList>
    </citation>
    <scope>NUCLEOTIDE SEQUENCE [LARGE SCALE GENOMIC DNA]</scope>
    <source>
        <strain evidence="2 3">NSJ-45</strain>
    </source>
</reference>
<sequence>MKKNKLIILIISLSIFLVIGLLLIRVILSDSRSYHQTFTKSTDLSNENIEGLYLNDNINSEKVVSKYGEISKPSQDNNQYNYYYLTKNIEIATNKNDSKIIRFCVDDKNLRTEKGVRIGDSKEKAINLYGKNYYTRIEQGVEIIGYVDKEKDCSIEFWLNEKGIFYIRFDYNYMV</sequence>
<name>A0ABR7K7S0_9FIRM</name>
<proteinExistence type="predicted"/>
<evidence type="ECO:0000313" key="2">
    <source>
        <dbReference type="EMBL" id="MBC6004909.1"/>
    </source>
</evidence>
<keyword evidence="3" id="KW-1185">Reference proteome</keyword>
<dbReference type="RefSeq" id="WP_187006873.1">
    <property type="nucleotide sequence ID" value="NZ_JACRWD010000010.1"/>
</dbReference>
<gene>
    <name evidence="2" type="ORF">H8891_14035</name>
</gene>
<dbReference type="Proteomes" id="UP000611796">
    <property type="component" value="Unassembled WGS sequence"/>
</dbReference>
<keyword evidence="1" id="KW-0812">Transmembrane</keyword>
<accession>A0ABR7K7S0</accession>
<keyword evidence="1" id="KW-0472">Membrane</keyword>
<organism evidence="2 3">
    <name type="scientific">Paeniclostridium hominis</name>
    <dbReference type="NCBI Taxonomy" id="2764329"/>
    <lineage>
        <taxon>Bacteria</taxon>
        <taxon>Bacillati</taxon>
        <taxon>Bacillota</taxon>
        <taxon>Clostridia</taxon>
        <taxon>Peptostreptococcales</taxon>
        <taxon>Peptostreptococcaceae</taxon>
        <taxon>Paeniclostridium</taxon>
    </lineage>
</organism>
<feature type="transmembrane region" description="Helical" evidence="1">
    <location>
        <begin position="6"/>
        <end position="28"/>
    </location>
</feature>